<dbReference type="PANTHER" id="PTHR10057">
    <property type="entry name" value="PERIPHERAL-TYPE BENZODIAZEPINE RECEPTOR"/>
    <property type="match status" value="1"/>
</dbReference>
<dbReference type="Proteomes" id="UP000219559">
    <property type="component" value="Unassembled WGS sequence"/>
</dbReference>
<keyword evidence="3 6" id="KW-0812">Transmembrane</keyword>
<evidence type="ECO:0000256" key="6">
    <source>
        <dbReference type="SAM" id="Phobius"/>
    </source>
</evidence>
<dbReference type="FunFam" id="1.20.1260.100:FF:000001">
    <property type="entry name" value="translocator protein 2"/>
    <property type="match status" value="1"/>
</dbReference>
<feature type="transmembrane region" description="Helical" evidence="6">
    <location>
        <begin position="51"/>
        <end position="72"/>
    </location>
</feature>
<gene>
    <name evidence="7" type="ORF">B7P33_01185</name>
</gene>
<evidence type="ECO:0000256" key="4">
    <source>
        <dbReference type="ARBA" id="ARBA00022989"/>
    </source>
</evidence>
<dbReference type="Gene3D" id="1.20.1260.100">
    <property type="entry name" value="TspO/MBR protein"/>
    <property type="match status" value="1"/>
</dbReference>
<dbReference type="PIRSF" id="PIRSF005859">
    <property type="entry name" value="PBR"/>
    <property type="match status" value="1"/>
</dbReference>
<dbReference type="EMBL" id="NBWU01000001">
    <property type="protein sequence ID" value="PCE65945.1"/>
    <property type="molecule type" value="Genomic_DNA"/>
</dbReference>
<proteinExistence type="inferred from homology"/>
<name>A0A2A4GDS8_9FLAO</name>
<dbReference type="OrthoDB" id="9795496at2"/>
<dbReference type="Pfam" id="PF03073">
    <property type="entry name" value="TspO_MBR"/>
    <property type="match status" value="1"/>
</dbReference>
<comment type="caution">
    <text evidence="7">The sequence shown here is derived from an EMBL/GenBank/DDBJ whole genome shotgun (WGS) entry which is preliminary data.</text>
</comment>
<protein>
    <submittedName>
        <fullName evidence="7">Sensory protein TspO</fullName>
    </submittedName>
</protein>
<evidence type="ECO:0000256" key="5">
    <source>
        <dbReference type="ARBA" id="ARBA00023136"/>
    </source>
</evidence>
<accession>A0A2A4GDS8</accession>
<dbReference type="AlphaFoldDB" id="A0A2A4GDS8"/>
<evidence type="ECO:0000256" key="2">
    <source>
        <dbReference type="ARBA" id="ARBA00007524"/>
    </source>
</evidence>
<reference evidence="7 8" key="1">
    <citation type="submission" date="2017-04" db="EMBL/GenBank/DDBJ databases">
        <title>A new member of the family Flavobacteriaceae isolated from ascidians.</title>
        <authorList>
            <person name="Chen L."/>
        </authorList>
    </citation>
    <scope>NUCLEOTIDE SEQUENCE [LARGE SCALE GENOMIC DNA]</scope>
    <source>
        <strain evidence="7 8">HQA918</strain>
    </source>
</reference>
<comment type="subcellular location">
    <subcellularLocation>
        <location evidence="1">Membrane</location>
        <topology evidence="1">Multi-pass membrane protein</topology>
    </subcellularLocation>
</comment>
<evidence type="ECO:0000313" key="8">
    <source>
        <dbReference type="Proteomes" id="UP000219559"/>
    </source>
</evidence>
<dbReference type="GO" id="GO:0016020">
    <property type="term" value="C:membrane"/>
    <property type="evidence" value="ECO:0007669"/>
    <property type="project" value="UniProtKB-SubCell"/>
</dbReference>
<keyword evidence="5 6" id="KW-0472">Membrane</keyword>
<feature type="transmembrane region" description="Helical" evidence="6">
    <location>
        <begin position="109"/>
        <end position="129"/>
    </location>
</feature>
<dbReference type="InterPro" id="IPR004307">
    <property type="entry name" value="TspO_MBR"/>
</dbReference>
<dbReference type="GO" id="GO:0033013">
    <property type="term" value="P:tetrapyrrole metabolic process"/>
    <property type="evidence" value="ECO:0007669"/>
    <property type="project" value="UniProtKB-ARBA"/>
</dbReference>
<dbReference type="PANTHER" id="PTHR10057:SF0">
    <property type="entry name" value="TRANSLOCATOR PROTEIN"/>
    <property type="match status" value="1"/>
</dbReference>
<evidence type="ECO:0000313" key="7">
    <source>
        <dbReference type="EMBL" id="PCE65945.1"/>
    </source>
</evidence>
<evidence type="ECO:0000256" key="1">
    <source>
        <dbReference type="ARBA" id="ARBA00004141"/>
    </source>
</evidence>
<sequence>MHPYLKRQLTFSVVCVGACLLVGYLSSIATDAGMGSWYAQLNKPRFTPPNWIFGPVWGLLYICMGISVALVWAKGFHHIWVKTAMYHFIFQLLFNALWSLTFFGLHALFASLLVIITLLFLIGFTIKWFRVVDKRAALLLAPYMAWVAFATFLNFRIWMLN</sequence>
<dbReference type="CDD" id="cd15904">
    <property type="entry name" value="TSPO_MBR"/>
    <property type="match status" value="1"/>
</dbReference>
<keyword evidence="8" id="KW-1185">Reference proteome</keyword>
<evidence type="ECO:0000256" key="3">
    <source>
        <dbReference type="ARBA" id="ARBA00022692"/>
    </source>
</evidence>
<feature type="transmembrane region" description="Helical" evidence="6">
    <location>
        <begin position="136"/>
        <end position="159"/>
    </location>
</feature>
<comment type="similarity">
    <text evidence="2">Belongs to the TspO/BZRP family.</text>
</comment>
<keyword evidence="4 6" id="KW-1133">Transmembrane helix</keyword>
<feature type="transmembrane region" description="Helical" evidence="6">
    <location>
        <begin position="84"/>
        <end position="103"/>
    </location>
</feature>
<organism evidence="7 8">
    <name type="scientific">Sediminicola luteus</name>
    <dbReference type="NCBI Taxonomy" id="319238"/>
    <lineage>
        <taxon>Bacteria</taxon>
        <taxon>Pseudomonadati</taxon>
        <taxon>Bacteroidota</taxon>
        <taxon>Flavobacteriia</taxon>
        <taxon>Flavobacteriales</taxon>
        <taxon>Flavobacteriaceae</taxon>
        <taxon>Sediminicola</taxon>
    </lineage>
</organism>
<dbReference type="InterPro" id="IPR038330">
    <property type="entry name" value="TspO/MBR-related_sf"/>
</dbReference>